<sequence>MDASPDGALSPARADPLSKHPLLILSGRDVQGEERRGEERRGEERNNSSQPLKLQRTDCTRARGHSLREQYGVQHLDRGHFDIQTGGIEALVDNLLYLLRQTAAPGDRVPNLSRCESGCVRQLPLLPGVRVRVLQIVLGSGNFFLTRYLSTGPSGRPRSFSASR</sequence>
<protein>
    <submittedName>
        <fullName evidence="2">Uncharacterized protein</fullName>
    </submittedName>
</protein>
<gene>
    <name evidence="2" type="ORF">EYF80_021328</name>
</gene>
<feature type="compositionally biased region" description="Basic and acidic residues" evidence="1">
    <location>
        <begin position="30"/>
        <end position="46"/>
    </location>
</feature>
<dbReference type="EMBL" id="SRLO01000190">
    <property type="protein sequence ID" value="TNN68407.1"/>
    <property type="molecule type" value="Genomic_DNA"/>
</dbReference>
<keyword evidence="3" id="KW-1185">Reference proteome</keyword>
<proteinExistence type="predicted"/>
<organism evidence="2 3">
    <name type="scientific">Liparis tanakae</name>
    <name type="common">Tanaka's snailfish</name>
    <dbReference type="NCBI Taxonomy" id="230148"/>
    <lineage>
        <taxon>Eukaryota</taxon>
        <taxon>Metazoa</taxon>
        <taxon>Chordata</taxon>
        <taxon>Craniata</taxon>
        <taxon>Vertebrata</taxon>
        <taxon>Euteleostomi</taxon>
        <taxon>Actinopterygii</taxon>
        <taxon>Neopterygii</taxon>
        <taxon>Teleostei</taxon>
        <taxon>Neoteleostei</taxon>
        <taxon>Acanthomorphata</taxon>
        <taxon>Eupercaria</taxon>
        <taxon>Perciformes</taxon>
        <taxon>Cottioidei</taxon>
        <taxon>Cottales</taxon>
        <taxon>Liparidae</taxon>
        <taxon>Liparis</taxon>
    </lineage>
</organism>
<reference evidence="2 3" key="1">
    <citation type="submission" date="2019-03" db="EMBL/GenBank/DDBJ databases">
        <title>First draft genome of Liparis tanakae, snailfish: a comprehensive survey of snailfish specific genes.</title>
        <authorList>
            <person name="Kim W."/>
            <person name="Song I."/>
            <person name="Jeong J.-H."/>
            <person name="Kim D."/>
            <person name="Kim S."/>
            <person name="Ryu S."/>
            <person name="Song J.Y."/>
            <person name="Lee S.K."/>
        </authorList>
    </citation>
    <scope>NUCLEOTIDE SEQUENCE [LARGE SCALE GENOMIC DNA]</scope>
    <source>
        <tissue evidence="2">Muscle</tissue>
    </source>
</reference>
<evidence type="ECO:0000256" key="1">
    <source>
        <dbReference type="SAM" id="MobiDB-lite"/>
    </source>
</evidence>
<feature type="region of interest" description="Disordered" evidence="1">
    <location>
        <begin position="1"/>
        <end position="55"/>
    </location>
</feature>
<dbReference type="Proteomes" id="UP000314294">
    <property type="component" value="Unassembled WGS sequence"/>
</dbReference>
<name>A0A4Z2HRS4_9TELE</name>
<evidence type="ECO:0000313" key="3">
    <source>
        <dbReference type="Proteomes" id="UP000314294"/>
    </source>
</evidence>
<evidence type="ECO:0000313" key="2">
    <source>
        <dbReference type="EMBL" id="TNN68407.1"/>
    </source>
</evidence>
<dbReference type="AlphaFoldDB" id="A0A4Z2HRS4"/>
<accession>A0A4Z2HRS4</accession>
<comment type="caution">
    <text evidence="2">The sequence shown here is derived from an EMBL/GenBank/DDBJ whole genome shotgun (WGS) entry which is preliminary data.</text>
</comment>